<protein>
    <submittedName>
        <fullName evidence="1">Uncharacterized protein</fullName>
    </submittedName>
</protein>
<evidence type="ECO:0000313" key="2">
    <source>
        <dbReference type="Proteomes" id="UP000265520"/>
    </source>
</evidence>
<keyword evidence="2" id="KW-1185">Reference proteome</keyword>
<dbReference type="Proteomes" id="UP000265520">
    <property type="component" value="Unassembled WGS sequence"/>
</dbReference>
<name>A0A392PCJ5_9FABA</name>
<dbReference type="EMBL" id="LXQA010074062">
    <property type="protein sequence ID" value="MCI09833.1"/>
    <property type="molecule type" value="Genomic_DNA"/>
</dbReference>
<organism evidence="1 2">
    <name type="scientific">Trifolium medium</name>
    <dbReference type="NCBI Taxonomy" id="97028"/>
    <lineage>
        <taxon>Eukaryota</taxon>
        <taxon>Viridiplantae</taxon>
        <taxon>Streptophyta</taxon>
        <taxon>Embryophyta</taxon>
        <taxon>Tracheophyta</taxon>
        <taxon>Spermatophyta</taxon>
        <taxon>Magnoliopsida</taxon>
        <taxon>eudicotyledons</taxon>
        <taxon>Gunneridae</taxon>
        <taxon>Pentapetalae</taxon>
        <taxon>rosids</taxon>
        <taxon>fabids</taxon>
        <taxon>Fabales</taxon>
        <taxon>Fabaceae</taxon>
        <taxon>Papilionoideae</taxon>
        <taxon>50 kb inversion clade</taxon>
        <taxon>NPAAA clade</taxon>
        <taxon>Hologalegina</taxon>
        <taxon>IRL clade</taxon>
        <taxon>Trifolieae</taxon>
        <taxon>Trifolium</taxon>
    </lineage>
</organism>
<accession>A0A392PCJ5</accession>
<dbReference type="AlphaFoldDB" id="A0A392PCJ5"/>
<proteinExistence type="predicted"/>
<comment type="caution">
    <text evidence="1">The sequence shown here is derived from an EMBL/GenBank/DDBJ whole genome shotgun (WGS) entry which is preliminary data.</text>
</comment>
<sequence length="137" mass="16174">KRKVMAERRTMRDYILFGDQEKTLPKGKTMRDYIMGNQERTAPKRKTTGEYILEAKLETLKRQLQIYTSLLCEHCDLVGHESEECSTRSLWDDGEIVHNGEQHDPHPPKWDINYIPPCLRRRCPKQAEEPYVNETLT</sequence>
<reference evidence="1 2" key="1">
    <citation type="journal article" date="2018" name="Front. Plant Sci.">
        <title>Red Clover (Trifolium pratense) and Zigzag Clover (T. medium) - A Picture of Genomic Similarities and Differences.</title>
        <authorList>
            <person name="Dluhosova J."/>
            <person name="Istvanek J."/>
            <person name="Nedelnik J."/>
            <person name="Repkova J."/>
        </authorList>
    </citation>
    <scope>NUCLEOTIDE SEQUENCE [LARGE SCALE GENOMIC DNA]</scope>
    <source>
        <strain evidence="2">cv. 10/8</strain>
        <tissue evidence="1">Leaf</tissue>
    </source>
</reference>
<feature type="non-terminal residue" evidence="1">
    <location>
        <position position="1"/>
    </location>
</feature>
<evidence type="ECO:0000313" key="1">
    <source>
        <dbReference type="EMBL" id="MCI09833.1"/>
    </source>
</evidence>